<keyword evidence="3" id="KW-0460">Magnesium</keyword>
<dbReference type="InterPro" id="IPR000086">
    <property type="entry name" value="NUDIX_hydrolase_dom"/>
</dbReference>
<evidence type="ECO:0000313" key="5">
    <source>
        <dbReference type="EMBL" id="QJA61388.1"/>
    </source>
</evidence>
<dbReference type="SUPFAM" id="SSF55811">
    <property type="entry name" value="Nudix"/>
    <property type="match status" value="1"/>
</dbReference>
<evidence type="ECO:0000259" key="4">
    <source>
        <dbReference type="PROSITE" id="PS51462"/>
    </source>
</evidence>
<accession>A0A6M3IVS8</accession>
<evidence type="ECO:0000256" key="3">
    <source>
        <dbReference type="ARBA" id="ARBA00022842"/>
    </source>
</evidence>
<dbReference type="PANTHER" id="PTHR43046:SF12">
    <property type="entry name" value="GDP-MANNOSE MANNOSYL HYDROLASE"/>
    <property type="match status" value="1"/>
</dbReference>
<evidence type="ECO:0000256" key="1">
    <source>
        <dbReference type="ARBA" id="ARBA00001946"/>
    </source>
</evidence>
<feature type="domain" description="Nudix hydrolase" evidence="4">
    <location>
        <begin position="16"/>
        <end position="146"/>
    </location>
</feature>
<proteinExistence type="predicted"/>
<dbReference type="EMBL" id="MT141440">
    <property type="protein sequence ID" value="QJA61388.1"/>
    <property type="molecule type" value="Genomic_DNA"/>
</dbReference>
<comment type="cofactor">
    <cofactor evidence="1">
        <name>Mg(2+)</name>
        <dbReference type="ChEBI" id="CHEBI:18420"/>
    </cofactor>
</comment>
<dbReference type="PROSITE" id="PS51462">
    <property type="entry name" value="NUDIX"/>
    <property type="match status" value="1"/>
</dbReference>
<organism evidence="5">
    <name type="scientific">viral metagenome</name>
    <dbReference type="NCBI Taxonomy" id="1070528"/>
    <lineage>
        <taxon>unclassified sequences</taxon>
        <taxon>metagenomes</taxon>
        <taxon>organismal metagenomes</taxon>
    </lineage>
</organism>
<name>A0A6M3IVS8_9ZZZZ</name>
<dbReference type="Pfam" id="PF00293">
    <property type="entry name" value="NUDIX"/>
    <property type="match status" value="1"/>
</dbReference>
<evidence type="ECO:0000256" key="2">
    <source>
        <dbReference type="ARBA" id="ARBA00022801"/>
    </source>
</evidence>
<reference evidence="5" key="1">
    <citation type="submission" date="2020-03" db="EMBL/GenBank/DDBJ databases">
        <title>The deep terrestrial virosphere.</title>
        <authorList>
            <person name="Holmfeldt K."/>
            <person name="Nilsson E."/>
            <person name="Simone D."/>
            <person name="Lopez-Fernandez M."/>
            <person name="Wu X."/>
            <person name="de Brujin I."/>
            <person name="Lundin D."/>
            <person name="Andersson A."/>
            <person name="Bertilsson S."/>
            <person name="Dopson M."/>
        </authorList>
    </citation>
    <scope>NUCLEOTIDE SEQUENCE</scope>
    <source>
        <strain evidence="5">MM415B00949</strain>
    </source>
</reference>
<protein>
    <recommendedName>
        <fullName evidence="4">Nudix hydrolase domain-containing protein</fullName>
    </recommendedName>
</protein>
<gene>
    <name evidence="5" type="ORF">MM415B00949_0012</name>
</gene>
<dbReference type="PANTHER" id="PTHR43046">
    <property type="entry name" value="GDP-MANNOSE MANNOSYL HYDROLASE"/>
    <property type="match status" value="1"/>
</dbReference>
<dbReference type="AlphaFoldDB" id="A0A6M3IVS8"/>
<dbReference type="InterPro" id="IPR015797">
    <property type="entry name" value="NUDIX_hydrolase-like_dom_sf"/>
</dbReference>
<dbReference type="GO" id="GO:0016787">
    <property type="term" value="F:hydrolase activity"/>
    <property type="evidence" value="ECO:0007669"/>
    <property type="project" value="UniProtKB-KW"/>
</dbReference>
<keyword evidence="2" id="KW-0378">Hydrolase</keyword>
<dbReference type="Gene3D" id="3.90.79.10">
    <property type="entry name" value="Nucleoside Triphosphate Pyrophosphohydrolase"/>
    <property type="match status" value="1"/>
</dbReference>
<sequence>MNYIEEELYSRFVELMPITCIDVLIHDDEGRILLVKRNQEPAKDKWWVIGGRLLKDETMLEGAVRKAKEEVGLDVKVEKIIGVYDEFFNTSIQGYPTHTVCIAFLAKADNLLLTDVDYTCYGFKLVSSIDDSYDPYLLRVVKDSGILERK</sequence>